<keyword evidence="5" id="KW-0732">Signal</keyword>
<dbReference type="Gene3D" id="3.20.20.80">
    <property type="entry name" value="Glycosidases"/>
    <property type="match status" value="1"/>
</dbReference>
<evidence type="ECO:0000256" key="2">
    <source>
        <dbReference type="ARBA" id="ARBA00022801"/>
    </source>
</evidence>
<dbReference type="Proteomes" id="UP001370490">
    <property type="component" value="Unassembled WGS sequence"/>
</dbReference>
<evidence type="ECO:0000256" key="3">
    <source>
        <dbReference type="ARBA" id="ARBA00023295"/>
    </source>
</evidence>
<name>A0AAN8ZDI5_9MAGN</name>
<evidence type="ECO:0000256" key="1">
    <source>
        <dbReference type="ARBA" id="ARBA00005641"/>
    </source>
</evidence>
<dbReference type="SUPFAM" id="SSF50370">
    <property type="entry name" value="Ricin B-like lectins"/>
    <property type="match status" value="1"/>
</dbReference>
<dbReference type="PANTHER" id="PTHR31263:SF0">
    <property type="entry name" value="CELLULASE FAMILY PROTEIN (AFU_ORTHOLOGUE AFUA_5G14560)"/>
    <property type="match status" value="1"/>
</dbReference>
<keyword evidence="3 4" id="KW-0326">Glycosidase</keyword>
<sequence length="467" mass="52457">MLRKVLQTLLVLSLSLFAPASYALPLSTKSRWIVDSTSGSRVKLKCIDWAAHMQTMLAEGLDRKPLSDIASQVSSLGFNCVRLTWATFMFTRTEYGNLGVAQSLKTLGLVEAMRGLEENNPSFMNLTVLEAYVAVVDELGKHELMVVLDNHVSMPMWCCSDNDGNGFFGDKFFTPSEWLEGLITVTKRFKGMKQVVGMSLRNELRGPRQNVLDWYRYLGDAARRIHAENPHVLVILGGLSYCTSLDFLKKRPFGTNLDNKLVYEAHWYSFSRAKRQKWEVNTLSQVCAKEIQGINNRSLFLTKEENSVPLFLNPSTSDLMYLILYHPQSGRCIHAKSNNIYASDCWRPSQWDHDRDEAALRLIGTDLCLQVVGDGLPAVLSTDCSSNQSTWTFASSSRLHLAASDQEGRLLCLEMNSTNPHTIMTNTCICLGDGSVCDRDPQSDLCLISYIDEEKKDMELKADCGVK</sequence>
<dbReference type="PANTHER" id="PTHR31263">
    <property type="entry name" value="CELLULASE FAMILY PROTEIN (AFU_ORTHOLOGUE AFUA_5G14560)"/>
    <property type="match status" value="1"/>
</dbReference>
<dbReference type="GO" id="GO:0000272">
    <property type="term" value="P:polysaccharide catabolic process"/>
    <property type="evidence" value="ECO:0007669"/>
    <property type="project" value="InterPro"/>
</dbReference>
<evidence type="ECO:0000256" key="5">
    <source>
        <dbReference type="SAM" id="SignalP"/>
    </source>
</evidence>
<dbReference type="GO" id="GO:0004553">
    <property type="term" value="F:hydrolase activity, hydrolyzing O-glycosyl compounds"/>
    <property type="evidence" value="ECO:0007669"/>
    <property type="project" value="InterPro"/>
</dbReference>
<dbReference type="AlphaFoldDB" id="A0AAN8ZDI5"/>
<gene>
    <name evidence="7" type="ORF">RJ641_036721</name>
</gene>
<comment type="similarity">
    <text evidence="1 4">Belongs to the glycosyl hydrolase 5 (cellulase A) family.</text>
</comment>
<keyword evidence="2 4" id="KW-0378">Hydrolase</keyword>
<feature type="chain" id="PRO_5043035542" evidence="5">
    <location>
        <begin position="24"/>
        <end position="467"/>
    </location>
</feature>
<accession>A0AAN8ZDI5</accession>
<evidence type="ECO:0000259" key="6">
    <source>
        <dbReference type="Pfam" id="PF00150"/>
    </source>
</evidence>
<feature type="signal peptide" evidence="5">
    <location>
        <begin position="1"/>
        <end position="23"/>
    </location>
</feature>
<dbReference type="SUPFAM" id="SSF51445">
    <property type="entry name" value="(Trans)glycosidases"/>
    <property type="match status" value="1"/>
</dbReference>
<evidence type="ECO:0000313" key="7">
    <source>
        <dbReference type="EMBL" id="KAK6933827.1"/>
    </source>
</evidence>
<evidence type="ECO:0000256" key="4">
    <source>
        <dbReference type="RuleBase" id="RU361153"/>
    </source>
</evidence>
<dbReference type="InterPro" id="IPR001547">
    <property type="entry name" value="Glyco_hydro_5"/>
</dbReference>
<protein>
    <submittedName>
        <fullName evidence="7">Glycoside hydrolase, family 5</fullName>
    </submittedName>
</protein>
<evidence type="ECO:0000313" key="8">
    <source>
        <dbReference type="Proteomes" id="UP001370490"/>
    </source>
</evidence>
<keyword evidence="8" id="KW-1185">Reference proteome</keyword>
<organism evidence="7 8">
    <name type="scientific">Dillenia turbinata</name>
    <dbReference type="NCBI Taxonomy" id="194707"/>
    <lineage>
        <taxon>Eukaryota</taxon>
        <taxon>Viridiplantae</taxon>
        <taxon>Streptophyta</taxon>
        <taxon>Embryophyta</taxon>
        <taxon>Tracheophyta</taxon>
        <taxon>Spermatophyta</taxon>
        <taxon>Magnoliopsida</taxon>
        <taxon>eudicotyledons</taxon>
        <taxon>Gunneridae</taxon>
        <taxon>Pentapetalae</taxon>
        <taxon>Dilleniales</taxon>
        <taxon>Dilleniaceae</taxon>
        <taxon>Dillenia</taxon>
    </lineage>
</organism>
<comment type="caution">
    <text evidence="7">The sequence shown here is derived from an EMBL/GenBank/DDBJ whole genome shotgun (WGS) entry which is preliminary data.</text>
</comment>
<dbReference type="InterPro" id="IPR035992">
    <property type="entry name" value="Ricin_B-like_lectins"/>
</dbReference>
<dbReference type="EMBL" id="JBAMMX010000009">
    <property type="protein sequence ID" value="KAK6933827.1"/>
    <property type="molecule type" value="Genomic_DNA"/>
</dbReference>
<dbReference type="InterPro" id="IPR017853">
    <property type="entry name" value="GH"/>
</dbReference>
<feature type="domain" description="Glycoside hydrolase family 5" evidence="6">
    <location>
        <begin position="65"/>
        <end position="285"/>
    </location>
</feature>
<proteinExistence type="inferred from homology"/>
<dbReference type="Pfam" id="PF00150">
    <property type="entry name" value="Cellulase"/>
    <property type="match status" value="1"/>
</dbReference>
<reference evidence="7 8" key="1">
    <citation type="submission" date="2023-12" db="EMBL/GenBank/DDBJ databases">
        <title>A high-quality genome assembly for Dillenia turbinata (Dilleniales).</title>
        <authorList>
            <person name="Chanderbali A."/>
        </authorList>
    </citation>
    <scope>NUCLEOTIDE SEQUENCE [LARGE SCALE GENOMIC DNA]</scope>
    <source>
        <strain evidence="7">LSX21</strain>
        <tissue evidence="7">Leaf</tissue>
    </source>
</reference>